<feature type="repeat" description="PPR" evidence="2">
    <location>
        <begin position="212"/>
        <end position="247"/>
    </location>
</feature>
<evidence type="ECO:0000256" key="3">
    <source>
        <dbReference type="SAM" id="Phobius"/>
    </source>
</evidence>
<dbReference type="FunFam" id="1.20.1640.10:FF:000029">
    <property type="entry name" value="Putative Patched sphingolipid transporter"/>
    <property type="match status" value="1"/>
</dbReference>
<feature type="repeat" description="PPR" evidence="2">
    <location>
        <begin position="517"/>
        <end position="551"/>
    </location>
</feature>
<dbReference type="SUPFAM" id="SSF82866">
    <property type="entry name" value="Multidrug efflux transporter AcrB transmembrane domain"/>
    <property type="match status" value="2"/>
</dbReference>
<dbReference type="FunFam" id="1.25.40.10:FF:000343">
    <property type="entry name" value="Pentatricopeptide repeat-containing protein At3g58590"/>
    <property type="match status" value="1"/>
</dbReference>
<feature type="transmembrane region" description="Helical" evidence="3">
    <location>
        <begin position="1257"/>
        <end position="1283"/>
    </location>
</feature>
<dbReference type="Proteomes" id="UP001280121">
    <property type="component" value="Unassembled WGS sequence"/>
</dbReference>
<dbReference type="Gene3D" id="1.20.1640.10">
    <property type="entry name" value="Multidrug efflux transporter AcrB transmembrane domain"/>
    <property type="match status" value="1"/>
</dbReference>
<evidence type="ECO:0000256" key="1">
    <source>
        <dbReference type="ARBA" id="ARBA00022737"/>
    </source>
</evidence>
<dbReference type="InterPro" id="IPR002885">
    <property type="entry name" value="PPR_rpt"/>
</dbReference>
<dbReference type="FunFam" id="1.25.40.10:FF:001093">
    <property type="entry name" value="Pentatricopeptide repeat-containing protein At2g34400"/>
    <property type="match status" value="1"/>
</dbReference>
<keyword evidence="3" id="KW-0812">Transmembrane</keyword>
<dbReference type="FunFam" id="1.25.40.10:FF:000344">
    <property type="entry name" value="Pentatricopeptide repeat-containing protein"/>
    <property type="match status" value="1"/>
</dbReference>
<feature type="transmembrane region" description="Helical" evidence="3">
    <location>
        <begin position="1193"/>
        <end position="1213"/>
    </location>
</feature>
<feature type="repeat" description="PPR" evidence="2">
    <location>
        <begin position="416"/>
        <end position="450"/>
    </location>
</feature>
<dbReference type="InterPro" id="IPR000731">
    <property type="entry name" value="SSD"/>
</dbReference>
<name>A0AAE0CW63_9ROSI</name>
<feature type="repeat" description="PPR" evidence="2">
    <location>
        <begin position="112"/>
        <end position="146"/>
    </location>
</feature>
<accession>A0AAE0CW63</accession>
<dbReference type="EMBL" id="JANJYI010000001">
    <property type="protein sequence ID" value="KAK2665725.1"/>
    <property type="molecule type" value="Genomic_DNA"/>
</dbReference>
<comment type="caution">
    <text evidence="5">The sequence shown here is derived from an EMBL/GenBank/DDBJ whole genome shotgun (WGS) entry which is preliminary data.</text>
</comment>
<dbReference type="Gene3D" id="1.25.40.10">
    <property type="entry name" value="Tetratricopeptide repeat domain"/>
    <property type="match status" value="5"/>
</dbReference>
<dbReference type="Pfam" id="PF13041">
    <property type="entry name" value="PPR_2"/>
    <property type="match status" value="1"/>
</dbReference>
<dbReference type="PROSITE" id="PS51375">
    <property type="entry name" value="PPR"/>
    <property type="match status" value="5"/>
</dbReference>
<evidence type="ECO:0000259" key="4">
    <source>
        <dbReference type="PROSITE" id="PS50156"/>
    </source>
</evidence>
<dbReference type="Pfam" id="PF01535">
    <property type="entry name" value="PPR"/>
    <property type="match status" value="7"/>
</dbReference>
<organism evidence="5 6">
    <name type="scientific">Dipteronia dyeriana</name>
    <dbReference type="NCBI Taxonomy" id="168575"/>
    <lineage>
        <taxon>Eukaryota</taxon>
        <taxon>Viridiplantae</taxon>
        <taxon>Streptophyta</taxon>
        <taxon>Embryophyta</taxon>
        <taxon>Tracheophyta</taxon>
        <taxon>Spermatophyta</taxon>
        <taxon>Magnoliopsida</taxon>
        <taxon>eudicotyledons</taxon>
        <taxon>Gunneridae</taxon>
        <taxon>Pentapetalae</taxon>
        <taxon>rosids</taxon>
        <taxon>malvids</taxon>
        <taxon>Sapindales</taxon>
        <taxon>Sapindaceae</taxon>
        <taxon>Hippocastanoideae</taxon>
        <taxon>Acereae</taxon>
        <taxon>Dipteronia</taxon>
    </lineage>
</organism>
<gene>
    <name evidence="5" type="ORF">Ddye_004299</name>
</gene>
<feature type="transmembrane region" description="Helical" evidence="3">
    <location>
        <begin position="1163"/>
        <end position="1186"/>
    </location>
</feature>
<feature type="transmembrane region" description="Helical" evidence="3">
    <location>
        <begin position="1295"/>
        <end position="1315"/>
    </location>
</feature>
<feature type="transmembrane region" description="Helical" evidence="3">
    <location>
        <begin position="812"/>
        <end position="838"/>
    </location>
</feature>
<dbReference type="PANTHER" id="PTHR47926:SF452">
    <property type="entry name" value="PENTATRICOPEPTIDE REPEAT-CONTAINING PROTEIN"/>
    <property type="match status" value="1"/>
</dbReference>
<dbReference type="GO" id="GO:0003723">
    <property type="term" value="F:RNA binding"/>
    <property type="evidence" value="ECO:0007669"/>
    <property type="project" value="InterPro"/>
</dbReference>
<keyword evidence="6" id="KW-1185">Reference proteome</keyword>
<dbReference type="FunFam" id="1.25.40.10:FF:000227">
    <property type="entry name" value="Pentatricopeptide repeat-containing protein At3g13880"/>
    <property type="match status" value="1"/>
</dbReference>
<dbReference type="PROSITE" id="PS50156">
    <property type="entry name" value="SSD"/>
    <property type="match status" value="1"/>
</dbReference>
<sequence>MRISTSFMGSKLQSWSLRITELSQSGKWQQVFSHFRATEHAGIQLTDTSVIPLILKACSNLSYIHGTSAHACLIKRGLESFTSIGNSIMDFYMKCRCLDSAVTLFDSMSSRDSVSWNIIVHGHLNLGALEKGLCWFNEARVSGFEPNNSTLVLVFRSCRRLESYCEGKQVHGYIIRSGFWDIISVQNSLLSTYVDSDMESARRLFDEMCERDVITWSAMIGGFVQSEETSSGLQLFRKMVSNVGIEPDGLTMVSVLKACTNTRDLRMGRVVHGSVICRGLDCDLFVGNSLIDMYSKCEEDTGSAFKIFNEMPQKNNVSWNSMLSGYVLNEKYSEALSLVNSMGMEAIDVDEITLVNMLQISKLIVLPMLCKSVHCVILRRAYEWNELVLNSLVDAYAKCYLVEVAWKLFNGIKRRDVVSWSTMIAGFAHCGMPDEAISVFREMKQAEENPQRVTIINLLLACSVSAELSKSRWAHGIAIRGGLAREVAVGTAIVDMYSKCGDIEASRKAFDQISKKNIVSWSAMVAAYGMNGLANEALALVDEMEVHGLKPNSVTTLSVLSACGHGGLIQEGLSFFESMVQDYGIEPELEHYSCIVDMLSRAGKLNTAMDLIDKMPENVKASASAWGAILSGCRIHHGNRELGWKAARQILELEPLNSSGYLLASTMYGADGSLVEAAKMRLLAKRRAPRLGGAGEEMEEMGFGREKNLLSWPLQHMILVVLADVTNRSLIVWRCAGDSTQQLVVFLRIRLVGVDNMCILVHAVKRQPLELPLEGRISNALVEVGPSITLASLSEILAFVVGSFIPMPACRVFSMFAALAVLLDFLLQVTAFVALIVFDCLRAEDNRIDCFPCIKIPSSRGSYDEGTDQRTSGLLARYMKEVHAPVLGIWGVKMVVIAVFLAISLASIALSTRIETGLEQKVVLPRDSYLQGYFNNVSDFLRVGPPLYFVVKNYNYSLESRDTNKLCSISQCDSNSLLNEISRASLTPESSHIAKPAASWLDDFLVWLSPEAFGCCRKFTNETYCPPDDQPPCCSPDEGSCDLGGVCKDCTTCFHHSDLVNGRPSTVQFREKLPWFLNALPSADCAKGGHGAYSSSLDLIGYESGVIRASEFRTYHTPLNKQGDYVNSMRAAREFSSKISDSLKIQIFPYSVFYIFFEQYLDIWRLAVINIAIALGAIFVVCLIITSSLWASAIILLVLMMTVVDLLGVMAILDIQLNAVSVVNLIMSIGIAVEFCVHITHAFLVSLGDRGQRAKEALGTMGASVFSGITITKLVGVIVLCFAKSEIFVVYYFQMYLALVLIGFLHGLVFLPVVLSMFGPPSKLEITETQRADEPSASSNS</sequence>
<dbReference type="PANTHER" id="PTHR47926">
    <property type="entry name" value="PENTATRICOPEPTIDE REPEAT-CONTAINING PROTEIN"/>
    <property type="match status" value="1"/>
</dbReference>
<dbReference type="InterPro" id="IPR011990">
    <property type="entry name" value="TPR-like_helical_dom_sf"/>
</dbReference>
<keyword evidence="3" id="KW-1133">Transmembrane helix</keyword>
<dbReference type="NCBIfam" id="TIGR00756">
    <property type="entry name" value="PPR"/>
    <property type="match status" value="5"/>
</dbReference>
<feature type="transmembrane region" description="Helical" evidence="3">
    <location>
        <begin position="887"/>
        <end position="910"/>
    </location>
</feature>
<keyword evidence="3" id="KW-0472">Membrane</keyword>
<evidence type="ECO:0000313" key="5">
    <source>
        <dbReference type="EMBL" id="KAK2665725.1"/>
    </source>
</evidence>
<evidence type="ECO:0000256" key="2">
    <source>
        <dbReference type="PROSITE-ProRule" id="PRU00708"/>
    </source>
</evidence>
<proteinExistence type="predicted"/>
<reference evidence="5" key="1">
    <citation type="journal article" date="2023" name="Plant J.">
        <title>Genome sequences and population genomics provide insights into the demographic history, inbreeding, and mutation load of two 'living fossil' tree species of Dipteronia.</title>
        <authorList>
            <person name="Feng Y."/>
            <person name="Comes H.P."/>
            <person name="Chen J."/>
            <person name="Zhu S."/>
            <person name="Lu R."/>
            <person name="Zhang X."/>
            <person name="Li P."/>
            <person name="Qiu J."/>
            <person name="Olsen K.M."/>
            <person name="Qiu Y."/>
        </authorList>
    </citation>
    <scope>NUCLEOTIDE SEQUENCE</scope>
    <source>
        <strain evidence="5">KIB01</strain>
    </source>
</reference>
<dbReference type="InterPro" id="IPR053958">
    <property type="entry name" value="HMGCR/SNAP/NPC1-like_SSD"/>
</dbReference>
<dbReference type="InterPro" id="IPR046960">
    <property type="entry name" value="PPR_At4g14850-like_plant"/>
</dbReference>
<dbReference type="Pfam" id="PF12349">
    <property type="entry name" value="Sterol-sensing"/>
    <property type="match status" value="1"/>
</dbReference>
<protein>
    <recommendedName>
        <fullName evidence="4">SSD domain-containing protein</fullName>
    </recommendedName>
</protein>
<keyword evidence="1" id="KW-0677">Repeat</keyword>
<evidence type="ECO:0000313" key="6">
    <source>
        <dbReference type="Proteomes" id="UP001280121"/>
    </source>
</evidence>
<dbReference type="GO" id="GO:0009451">
    <property type="term" value="P:RNA modification"/>
    <property type="evidence" value="ECO:0007669"/>
    <property type="project" value="InterPro"/>
</dbReference>
<feature type="repeat" description="PPR" evidence="2">
    <location>
        <begin position="315"/>
        <end position="349"/>
    </location>
</feature>
<feature type="domain" description="SSD" evidence="4">
    <location>
        <begin position="742"/>
        <end position="838"/>
    </location>
</feature>
<feature type="transmembrane region" description="Helical" evidence="3">
    <location>
        <begin position="1225"/>
        <end position="1245"/>
    </location>
</feature>